<dbReference type="EMBL" id="CAJNOR010000076">
    <property type="protein sequence ID" value="CAF0786327.1"/>
    <property type="molecule type" value="Genomic_DNA"/>
</dbReference>
<evidence type="ECO:0000313" key="2">
    <source>
        <dbReference type="EMBL" id="CAF1473414.1"/>
    </source>
</evidence>
<proteinExistence type="predicted"/>
<evidence type="ECO:0000313" key="3">
    <source>
        <dbReference type="Proteomes" id="UP000663828"/>
    </source>
</evidence>
<dbReference type="Proteomes" id="UP000663828">
    <property type="component" value="Unassembled WGS sequence"/>
</dbReference>
<keyword evidence="3" id="KW-1185">Reference proteome</keyword>
<dbReference type="EMBL" id="CAJNOJ010000515">
    <property type="protein sequence ID" value="CAF1473414.1"/>
    <property type="molecule type" value="Genomic_DNA"/>
</dbReference>
<comment type="caution">
    <text evidence="1">The sequence shown here is derived from an EMBL/GenBank/DDBJ whole genome shotgun (WGS) entry which is preliminary data.</text>
</comment>
<protein>
    <submittedName>
        <fullName evidence="1">Uncharacterized protein</fullName>
    </submittedName>
</protein>
<accession>A0A813RX06</accession>
<sequence length="68" mass="6318">MSGEEGNGLRVVGSVVGAPVNVVRGTLDAGSVTSVAAGVVGGVGGAVAGAGVNAVKGVGRIFSSLFGY</sequence>
<reference evidence="1" key="1">
    <citation type="submission" date="2021-02" db="EMBL/GenBank/DDBJ databases">
        <authorList>
            <person name="Nowell W R."/>
        </authorList>
    </citation>
    <scope>NUCLEOTIDE SEQUENCE</scope>
</reference>
<dbReference type="Proteomes" id="UP000663852">
    <property type="component" value="Unassembled WGS sequence"/>
</dbReference>
<dbReference type="AlphaFoldDB" id="A0A813RX06"/>
<gene>
    <name evidence="2" type="ORF">EDS130_LOCUS40942</name>
    <name evidence="1" type="ORF">XAT740_LOCUS2246</name>
</gene>
<evidence type="ECO:0000313" key="1">
    <source>
        <dbReference type="EMBL" id="CAF0786327.1"/>
    </source>
</evidence>
<name>A0A813RX06_ADIRI</name>
<organism evidence="1 3">
    <name type="scientific">Adineta ricciae</name>
    <name type="common">Rotifer</name>
    <dbReference type="NCBI Taxonomy" id="249248"/>
    <lineage>
        <taxon>Eukaryota</taxon>
        <taxon>Metazoa</taxon>
        <taxon>Spiralia</taxon>
        <taxon>Gnathifera</taxon>
        <taxon>Rotifera</taxon>
        <taxon>Eurotatoria</taxon>
        <taxon>Bdelloidea</taxon>
        <taxon>Adinetida</taxon>
        <taxon>Adinetidae</taxon>
        <taxon>Adineta</taxon>
    </lineage>
</organism>